<dbReference type="EMBL" id="SPKT01000003">
    <property type="protein sequence ID" value="TFI00908.1"/>
    <property type="molecule type" value="Genomic_DNA"/>
</dbReference>
<sequence length="1683" mass="182729">MTTDRAASSYSTGGGGVVLEHRYAATLLARLLVGAPCAEIGDNIELIKVRLQASDISAVDDIVLEGKAPDGALHRASIGVRRDPALNSSDTASVPLIRDFLAVVTEHWDEVSAGRWSLVLAVAGSRQAFGQVAMLSVIARSVSNADAFDAAVNRTGAANAPTRQRLAHLKELVIAAAAQDIDLAADLGAEELVWRLLSSLSVRTLRLEGTDTSDRSSAVGILQGAVLDGTSATAEAVLHRLAELVGEYAPSGAQVTGAMLRRRLTTYPLKQFGPHQRAWAIVERLDGLLHQQTRSTISAGTESVHLQRVEAVEALRRSMEACADDGGPLIVTGEPDVGKSALSVAVGDLLRADGAFVVCMSLRDVPGSVLEFEDQLGGVTLTDLFDGAPTATARLLVVDGCEAVLEGHESIFTELAASAMKQSIGVVAVTRSDGAKFVEAVLQRVADTADPLQKVQIHVVQELTQAERALLAERIPGLTRVNENAKSNWLLGRPGLVDALLRSGRPIEPDRLLCEADVYVAVWNGLVLRDGTHRPGSAPPEEREDATLTVARRRLGAQEANPTSAAVRELRSDGVFRADANPALSQGPDFSTDLYRDFALCRLFLSVGWTPLTENEAPRWTIRAVRLACEARLANLGGRTRRQVWDELAEEFNAIAADEGIRWREVPVEALLTVGDAREAIGDLWDVLQRGEGLDTLLRLAASRYGGVFGDRFALAPVVEVAFCEGRDLGRPQAGTRDTQQERVQELVLAWLRGMAHAGAGPDPLRQRVRESILGQDRPLYDEFAIQALAALGEDLNDAAASWLRTVARERPNSLHEILESPSSVLALASIDSDLLLELTEAYYIERPQPEDTELGWAGLSGRSYLDDGIRDFGHGNKFGYGPLSAAWYFGPFFRLLNLTPLKTIAFINRMLNQAAFYRVTDETQTLTAGVDWTSYPGASLHLTAKSGQRHYVGDSHVWSWYRGTSVGPYPCMSALLALERFIDHLHNEAEIPLATIVDLLLEDCHNLAIPGLLHGFLTRHLDEVGDLLDPFLADVTVWHLEIGRVTTEGAFTVRDRDADMLAGQDKRRYSPHETVGWMVVNARAVGNQARLDQLSAVGLRLLESAQRTVDVEQTAASGPDPAEAALTRGRPEQYLAVIGSWAAEFSAENYEASVVDGGVVVQFGRPAELEAALAPSNAEIKATQAFLRLQVAYALKNETPEAWPVDSITADIAEARRLMDESSSAMLNRHENPVVAVAAAGLRAHALGLATLELTELYWAVDIVLTAAEEPWIDSFSSSSSLFSMGADRAAAIAVPLLLLPVFEHLDVDAGRLQRALVSLATSVYDEVRTAFAKGTAPVWAADCATSEGTVCTRHEPLWEAIQACVSTVRLGPWEYETQRRRPIPLEGPFEQTLLTVPGDELLVNRLRMPVVCNHAALSSQCTAARAELLANPLWDAHLRALDHAWRGNYDHLGERHHELVARLFIQLATEGDREALNAHLRLFASNAHALHLLLHSFATAFSYDDELRPLLAEFWPPLMATVLDEIDSDTSLIDDSTSWHDYAISALLPVPQIKPEDLDPDATLNSCRASWAPPDAFEGVVDRWLAIGKGEPKCAEAVAQFARTAPTSWQATTGLVWLESVLHGRFGAFANRIWLVTNWLEELRASAAVVGPPLARYRRIVDGLAAAGDSASVVLQQLEES</sequence>
<dbReference type="Proteomes" id="UP000297477">
    <property type="component" value="Unassembled WGS sequence"/>
</dbReference>
<organism evidence="1 2">
    <name type="scientific">Micrococcus lylae</name>
    <dbReference type="NCBI Taxonomy" id="1273"/>
    <lineage>
        <taxon>Bacteria</taxon>
        <taxon>Bacillati</taxon>
        <taxon>Actinomycetota</taxon>
        <taxon>Actinomycetes</taxon>
        <taxon>Micrococcales</taxon>
        <taxon>Micrococcaceae</taxon>
        <taxon>Micrococcus</taxon>
    </lineage>
</organism>
<evidence type="ECO:0000313" key="1">
    <source>
        <dbReference type="EMBL" id="TFI00908.1"/>
    </source>
</evidence>
<dbReference type="RefSeq" id="WP_135103253.1">
    <property type="nucleotide sequence ID" value="NZ_SPKT01000003.1"/>
</dbReference>
<evidence type="ECO:0008006" key="3">
    <source>
        <dbReference type="Google" id="ProtNLM"/>
    </source>
</evidence>
<proteinExistence type="predicted"/>
<gene>
    <name evidence="1" type="ORF">E4A49_02760</name>
</gene>
<accession>A0ABY2K1N3</accession>
<reference evidence="1 2" key="1">
    <citation type="submission" date="2019-03" db="EMBL/GenBank/DDBJ databases">
        <title>Reclassification of Micrococcus aloeverae and Micrococcus yunnanensis as later heterotypic synonyms of Micrococcus luteus.</title>
        <authorList>
            <person name="Huang C.-H."/>
        </authorList>
    </citation>
    <scope>NUCLEOTIDE SEQUENCE [LARGE SCALE GENOMIC DNA]</scope>
    <source>
        <strain evidence="1 2">BCRC 12151</strain>
    </source>
</reference>
<evidence type="ECO:0000313" key="2">
    <source>
        <dbReference type="Proteomes" id="UP000297477"/>
    </source>
</evidence>
<protein>
    <recommendedName>
        <fullName evidence="3">ATP-binding protein</fullName>
    </recommendedName>
</protein>
<comment type="caution">
    <text evidence="1">The sequence shown here is derived from an EMBL/GenBank/DDBJ whole genome shotgun (WGS) entry which is preliminary data.</text>
</comment>
<name>A0ABY2K1N3_9MICC</name>
<keyword evidence="2" id="KW-1185">Reference proteome</keyword>